<dbReference type="PIRSF" id="PIRSF001549">
    <property type="entry name" value="His-tRNA_synth"/>
    <property type="match status" value="1"/>
</dbReference>
<comment type="catalytic activity">
    <reaction evidence="8 9">
        <text>tRNA(His) + L-histidine + ATP = L-histidyl-tRNA(His) + AMP + diphosphate + H(+)</text>
        <dbReference type="Rhea" id="RHEA:17313"/>
        <dbReference type="Rhea" id="RHEA-COMP:9665"/>
        <dbReference type="Rhea" id="RHEA-COMP:9689"/>
        <dbReference type="ChEBI" id="CHEBI:15378"/>
        <dbReference type="ChEBI" id="CHEBI:30616"/>
        <dbReference type="ChEBI" id="CHEBI:33019"/>
        <dbReference type="ChEBI" id="CHEBI:57595"/>
        <dbReference type="ChEBI" id="CHEBI:78442"/>
        <dbReference type="ChEBI" id="CHEBI:78527"/>
        <dbReference type="ChEBI" id="CHEBI:456215"/>
        <dbReference type="EC" id="6.1.1.21"/>
    </reaction>
</comment>
<evidence type="ECO:0000313" key="12">
    <source>
        <dbReference type="Proteomes" id="UP001062165"/>
    </source>
</evidence>
<dbReference type="InterPro" id="IPR033656">
    <property type="entry name" value="HisRS_anticodon"/>
</dbReference>
<dbReference type="InterPro" id="IPR006195">
    <property type="entry name" value="aa-tRNA-synth_II"/>
</dbReference>
<dbReference type="EC" id="6.1.1.21" evidence="9"/>
<dbReference type="EMBL" id="CP106735">
    <property type="protein sequence ID" value="UXX78941.1"/>
    <property type="molecule type" value="Genomic_DNA"/>
</dbReference>
<dbReference type="HAMAP" id="MF_00127">
    <property type="entry name" value="His_tRNA_synth"/>
    <property type="match status" value="1"/>
</dbReference>
<evidence type="ECO:0000256" key="7">
    <source>
        <dbReference type="ARBA" id="ARBA00023146"/>
    </source>
</evidence>
<keyword evidence="6 9" id="KW-0648">Protein biosynthesis</keyword>
<dbReference type="InterPro" id="IPR045864">
    <property type="entry name" value="aa-tRNA-synth_II/BPL/LPL"/>
</dbReference>
<sequence length="456" mass="51403">MQKPSIPRGTRDFGPLQMAKRNYIFNTIRGVYERYGFAQLETPTMENLSVLTGKYGDEGDQLLFKVLNSGDFLSKSKAEDFESGSKTILPKIAEKGLRYDLTVPFARYVVMHRNDITFPFKRYQIQPVWRADRPQKGRYREFYQCDADVVGTDSLICESEIIAMINEVFTALRLPDFTIKLNNRKILVGITEVIGAEGKEGDFCMAIDKLDKIGLDKVNEELIQKGFSAKSIELLKPIFEFDGTISEKLTFLKDYFSESETGLKGVAETEEILNYLSAYKLENDHLELDLTLARGLSYYTGTIFEVKANGVQIGSITGGGRYDNLTGVFGLKDVSGVGISFGVDRIYDVLEELELYPESTATQVQVMIVNFGQTMTTQGIQLMQSLRNEGIRTEIYPDEAKMKKQMSYANNLNIPFVVMIGEDEIAAGNYTLKNMIDGEQAAYKIDDLISKIKNSR</sequence>
<keyword evidence="12" id="KW-1185">Reference proteome</keyword>
<evidence type="ECO:0000256" key="8">
    <source>
        <dbReference type="ARBA" id="ARBA00047639"/>
    </source>
</evidence>
<dbReference type="CDD" id="cd00859">
    <property type="entry name" value="HisRS_anticodon"/>
    <property type="match status" value="1"/>
</dbReference>
<evidence type="ECO:0000256" key="2">
    <source>
        <dbReference type="ARBA" id="ARBA00011738"/>
    </source>
</evidence>
<dbReference type="PROSITE" id="PS50862">
    <property type="entry name" value="AA_TRNA_LIGASE_II"/>
    <property type="match status" value="1"/>
</dbReference>
<evidence type="ECO:0000256" key="5">
    <source>
        <dbReference type="ARBA" id="ARBA00022840"/>
    </source>
</evidence>
<dbReference type="InterPro" id="IPR041715">
    <property type="entry name" value="HisRS-like_core"/>
</dbReference>
<dbReference type="GO" id="GO:0004821">
    <property type="term" value="F:histidine-tRNA ligase activity"/>
    <property type="evidence" value="ECO:0007669"/>
    <property type="project" value="UniProtKB-EC"/>
</dbReference>
<dbReference type="SUPFAM" id="SSF55681">
    <property type="entry name" value="Class II aaRS and biotin synthetases"/>
    <property type="match status" value="1"/>
</dbReference>
<dbReference type="Proteomes" id="UP001062165">
    <property type="component" value="Chromosome"/>
</dbReference>
<evidence type="ECO:0000313" key="11">
    <source>
        <dbReference type="EMBL" id="UXX78941.1"/>
    </source>
</evidence>
<reference evidence="11" key="1">
    <citation type="submission" date="2022-10" db="EMBL/GenBank/DDBJ databases">
        <title>Comparative genomics and taxonomic characterization of three novel marine species of genus Reichenbachiella exhibiting antioxidant and polysaccharide degradation activities.</title>
        <authorList>
            <person name="Muhammad N."/>
            <person name="Lee Y.-J."/>
            <person name="Ko J."/>
            <person name="Kim S.-G."/>
        </authorList>
    </citation>
    <scope>NUCLEOTIDE SEQUENCE</scope>
    <source>
        <strain evidence="11">Wsw4-B4</strain>
    </source>
</reference>
<comment type="subunit">
    <text evidence="2 9">Homodimer.</text>
</comment>
<keyword evidence="5 9" id="KW-0067">ATP-binding</keyword>
<evidence type="ECO:0000256" key="1">
    <source>
        <dbReference type="ARBA" id="ARBA00008226"/>
    </source>
</evidence>
<accession>A0ABY6CYE2</accession>
<dbReference type="Gene3D" id="3.40.50.800">
    <property type="entry name" value="Anticodon-binding domain"/>
    <property type="match status" value="1"/>
</dbReference>
<keyword evidence="4 9" id="KW-0547">Nucleotide-binding</keyword>
<dbReference type="PANTHER" id="PTHR11476">
    <property type="entry name" value="HISTIDYL-TRNA SYNTHETASE"/>
    <property type="match status" value="1"/>
</dbReference>
<dbReference type="InterPro" id="IPR004516">
    <property type="entry name" value="HisRS/HisZ"/>
</dbReference>
<evidence type="ECO:0000256" key="9">
    <source>
        <dbReference type="HAMAP-Rule" id="MF_00127"/>
    </source>
</evidence>
<comment type="similarity">
    <text evidence="1 9">Belongs to the class-II aminoacyl-tRNA synthetase family.</text>
</comment>
<dbReference type="NCBIfam" id="TIGR00442">
    <property type="entry name" value="hisS"/>
    <property type="match status" value="1"/>
</dbReference>
<dbReference type="SUPFAM" id="SSF52954">
    <property type="entry name" value="Class II aaRS ABD-related"/>
    <property type="match status" value="1"/>
</dbReference>
<evidence type="ECO:0000256" key="3">
    <source>
        <dbReference type="ARBA" id="ARBA00022598"/>
    </source>
</evidence>
<protein>
    <recommendedName>
        <fullName evidence="9">Histidine--tRNA ligase</fullName>
        <ecNumber evidence="9">6.1.1.21</ecNumber>
    </recommendedName>
    <alternativeName>
        <fullName evidence="9">Histidyl-tRNA synthetase</fullName>
        <shortName evidence="9">HisRS</shortName>
    </alternativeName>
</protein>
<evidence type="ECO:0000256" key="6">
    <source>
        <dbReference type="ARBA" id="ARBA00022917"/>
    </source>
</evidence>
<name>A0ABY6CYE2_9BACT</name>
<proteinExistence type="inferred from homology"/>
<dbReference type="PANTHER" id="PTHR11476:SF7">
    <property type="entry name" value="HISTIDINE--TRNA LIGASE"/>
    <property type="match status" value="1"/>
</dbReference>
<gene>
    <name evidence="9 11" type="primary">hisS</name>
    <name evidence="11" type="ORF">N7E81_16425</name>
</gene>
<evidence type="ECO:0000256" key="4">
    <source>
        <dbReference type="ARBA" id="ARBA00022741"/>
    </source>
</evidence>
<keyword evidence="3 9" id="KW-0436">Ligase</keyword>
<keyword evidence="9" id="KW-0963">Cytoplasm</keyword>
<dbReference type="Pfam" id="PF03129">
    <property type="entry name" value="HGTP_anticodon"/>
    <property type="match status" value="1"/>
</dbReference>
<comment type="subcellular location">
    <subcellularLocation>
        <location evidence="9">Cytoplasm</location>
    </subcellularLocation>
</comment>
<dbReference type="Gene3D" id="3.30.930.10">
    <property type="entry name" value="Bira Bifunctional Protein, Domain 2"/>
    <property type="match status" value="1"/>
</dbReference>
<feature type="domain" description="Aminoacyl-transfer RNA synthetases class-II family profile" evidence="10">
    <location>
        <begin position="1"/>
        <end position="397"/>
    </location>
</feature>
<dbReference type="Pfam" id="PF13393">
    <property type="entry name" value="tRNA-synt_His"/>
    <property type="match status" value="1"/>
</dbReference>
<evidence type="ECO:0000259" key="10">
    <source>
        <dbReference type="PROSITE" id="PS50862"/>
    </source>
</evidence>
<dbReference type="RefSeq" id="WP_263050685.1">
    <property type="nucleotide sequence ID" value="NZ_CP106735.1"/>
</dbReference>
<dbReference type="InterPro" id="IPR015807">
    <property type="entry name" value="His-tRNA-ligase"/>
</dbReference>
<dbReference type="InterPro" id="IPR036621">
    <property type="entry name" value="Anticodon-bd_dom_sf"/>
</dbReference>
<dbReference type="InterPro" id="IPR004154">
    <property type="entry name" value="Anticodon-bd"/>
</dbReference>
<keyword evidence="7 9" id="KW-0030">Aminoacyl-tRNA synthetase</keyword>
<organism evidence="11 12">
    <name type="scientific">Reichenbachiella carrageenanivorans</name>
    <dbReference type="NCBI Taxonomy" id="2979869"/>
    <lineage>
        <taxon>Bacteria</taxon>
        <taxon>Pseudomonadati</taxon>
        <taxon>Bacteroidota</taxon>
        <taxon>Cytophagia</taxon>
        <taxon>Cytophagales</taxon>
        <taxon>Reichenbachiellaceae</taxon>
        <taxon>Reichenbachiella</taxon>
    </lineage>
</organism>
<dbReference type="CDD" id="cd00773">
    <property type="entry name" value="HisRS-like_core"/>
    <property type="match status" value="1"/>
</dbReference>